<sequence>MYEVRENATARWQVEEQKEGEVDFGCLCKAKANVKKGVAWAELFHVSAIVRYGRLADTATGHPGGSAVSGDELIK</sequence>
<dbReference type="Proteomes" id="UP000254866">
    <property type="component" value="Unassembled WGS sequence"/>
</dbReference>
<dbReference type="EMBL" id="NPIC01000008">
    <property type="protein sequence ID" value="RDL33812.1"/>
    <property type="molecule type" value="Genomic_DNA"/>
</dbReference>
<name>A0A370TFY9_9HELO</name>
<gene>
    <name evidence="1" type="ORF">BP5553_08180</name>
</gene>
<dbReference type="RefSeq" id="XP_031867094.1">
    <property type="nucleotide sequence ID" value="XM_032016803.1"/>
</dbReference>
<evidence type="ECO:0000313" key="2">
    <source>
        <dbReference type="Proteomes" id="UP000254866"/>
    </source>
</evidence>
<keyword evidence="2" id="KW-1185">Reference proteome</keyword>
<dbReference type="AlphaFoldDB" id="A0A370TFY9"/>
<organism evidence="1 2">
    <name type="scientific">Venustampulla echinocandica</name>
    <dbReference type="NCBI Taxonomy" id="2656787"/>
    <lineage>
        <taxon>Eukaryota</taxon>
        <taxon>Fungi</taxon>
        <taxon>Dikarya</taxon>
        <taxon>Ascomycota</taxon>
        <taxon>Pezizomycotina</taxon>
        <taxon>Leotiomycetes</taxon>
        <taxon>Helotiales</taxon>
        <taxon>Pleuroascaceae</taxon>
        <taxon>Venustampulla</taxon>
    </lineage>
</organism>
<protein>
    <submittedName>
        <fullName evidence="1">Uncharacterized protein</fullName>
    </submittedName>
</protein>
<reference evidence="1 2" key="1">
    <citation type="journal article" date="2018" name="IMA Fungus">
        <title>IMA Genome-F 9: Draft genome sequence of Annulohypoxylon stygium, Aspergillus mulundensis, Berkeleyomyces basicola (syn. Thielaviopsis basicola), Ceratocystis smalleyi, two Cercospora beticola strains, Coleophoma cylindrospora, Fusarium fracticaudum, Phialophora cf. hyalina, and Morchella septimelata.</title>
        <authorList>
            <person name="Wingfield B.D."/>
            <person name="Bills G.F."/>
            <person name="Dong Y."/>
            <person name="Huang W."/>
            <person name="Nel W.J."/>
            <person name="Swalarsk-Parry B.S."/>
            <person name="Vaghefi N."/>
            <person name="Wilken P.M."/>
            <person name="An Z."/>
            <person name="de Beer Z.W."/>
            <person name="De Vos L."/>
            <person name="Chen L."/>
            <person name="Duong T.A."/>
            <person name="Gao Y."/>
            <person name="Hammerbacher A."/>
            <person name="Kikkert J.R."/>
            <person name="Li Y."/>
            <person name="Li H."/>
            <person name="Li K."/>
            <person name="Li Q."/>
            <person name="Liu X."/>
            <person name="Ma X."/>
            <person name="Naidoo K."/>
            <person name="Pethybridge S.J."/>
            <person name="Sun J."/>
            <person name="Steenkamp E.T."/>
            <person name="van der Nest M.A."/>
            <person name="van Wyk S."/>
            <person name="Wingfield M.J."/>
            <person name="Xiong C."/>
            <person name="Yue Q."/>
            <person name="Zhang X."/>
        </authorList>
    </citation>
    <scope>NUCLEOTIDE SEQUENCE [LARGE SCALE GENOMIC DNA]</scope>
    <source>
        <strain evidence="1 2">BP 5553</strain>
    </source>
</reference>
<comment type="caution">
    <text evidence="1">The sequence shown here is derived from an EMBL/GenBank/DDBJ whole genome shotgun (WGS) entry which is preliminary data.</text>
</comment>
<proteinExistence type="predicted"/>
<evidence type="ECO:0000313" key="1">
    <source>
        <dbReference type="EMBL" id="RDL33812.1"/>
    </source>
</evidence>
<dbReference type="GeneID" id="43601029"/>
<accession>A0A370TFY9</accession>